<organism evidence="4 5">
    <name type="scientific">Chara braunii</name>
    <name type="common">Braun's stonewort</name>
    <dbReference type="NCBI Taxonomy" id="69332"/>
    <lineage>
        <taxon>Eukaryota</taxon>
        <taxon>Viridiplantae</taxon>
        <taxon>Streptophyta</taxon>
        <taxon>Charophyceae</taxon>
        <taxon>Charales</taxon>
        <taxon>Characeae</taxon>
        <taxon>Chara</taxon>
    </lineage>
</organism>
<dbReference type="Gramene" id="GBG80424">
    <property type="protein sequence ID" value="GBG80424"/>
    <property type="gene ID" value="CBR_g30889"/>
</dbReference>
<feature type="region of interest" description="Disordered" evidence="2">
    <location>
        <begin position="1005"/>
        <end position="1056"/>
    </location>
</feature>
<name>A0A388LDP1_CHABU</name>
<sequence length="2116" mass="230975">MGYSTFVYECAYTIGGEHAQYASGTDIIKFPMGGHVLKYTFQDRTPSTLELATSRMAGRTQVESPILGLATFGKGKISVYGDSNCLDSSHMVVNCYWLLRKILDFTCKGNRDSVLFHPMNQLSKEMGSPDMQLPARRKSVNFTEYSLVLGRPLAVINARTFAVGVAAAAALVAVDSRAGAAIASAGVEAATAAVSAYPGVVDVDIAPAVLGVASAGLRQVVQGKLCPFCTAAAGLRQVVQGKLCLFCTAAAGLRQVTYCSTAPVEPENRVAFSTSCLGGVAKEWVLAEANTASFENIGEWAKTLTLRQFLQKIKERFLDKTIADKAFDDLTSIGQKCWASIDSLSREVYRLLLVPGLNLQDNQVLDIYSRALPEPIRGQLVAESKSEDDSSSARRPNHPDAVLCSVSLDDSLDELGNELIELEFVGEESKVLGRKGAVYRYTVISQAVNTRGQRMLRCTFCNKVWHGTQYYATKHFTQPQYCKKVFDEALFDIAQKCTHRFEADQAERVRHYALEHGLHVPRSGAMGGEAEWSGQGVGGGEDTRRWSEGGAARDGAGAGVAAEGEVGVDREGSMAEGERTTTGEGSAPAVDPVSLQTTRGWDPGGLSRLRQLARRVPRGLLFMILLRWVAILHGFRFGGQQRVNAICTDSASAYVGAARALTSAAMPLELRRITWLPCSIHICNKLLSDIGTICTSFVDTITRARVLVVFFKTHQAALSFFRSRTGGGLGLGLSCETRFASVYSMLERLLALQDRLQGMMRGEDGRAWARIPWSRDVCDMARWVRRQIRWSPWWERMRAIVHVMEPVMELLRRMDRGSQFMSLVVKWTQDLARLVRDACARLGHSFSDRVMRRVQACIQHMMEPAHAAAFLLNPRRRDVQYFSSQLDEYHSWLVRQPKRYLLSQTGFDVQGAPYLEVCLQFEDFHMQQGCGYVLPRQRDEGMLDAQAGKDVDPVCSGLRSTMTPEEIVEQAALISRDPIGSAAPPPVESVFGARAAIFWPYPRDDASEDERERECADDPAIPIPREIDELHEGGDDSHEGAERPHTARGAAEQAHTEMMGEEGDILGDFGGFEHSRTAVGRGDLGSSLCTSGHGSLFSVARQLVLDSPEEGDLEEEGVHSGTAVLRERRPEEHGASGVDTLEGIRDMEDELAGAGRRGLSSTLHDRLGGGDGAQVEREAAKAGVEVDDGAQVESEAGVEVDDGAQVEREAGVEVDDGVQVEREAGVEVDDGAPEDVVRADSPTLVVGEEDVVGGDVAHDGGEGSDTLNPVVLRFISDEVDPALAGLTSGTMTALEASPSGESGAVGDGMRDFARMSIGLSREREEMARALAAAGYSAEEIEQAFAGASRTPTRVTLQQVYVEGSGYEEVEHDGVPPVVVTDLGSESAVQTSVSGRRAPEDIACPFDAAELARAAVRDVTRQEDTYSHRPGMPPPPPRSRHGDSPSTPVCAHLRSPSTPGRPKVRDTTGVGSLPFDTTLFGRIDIDLDATRRVNIHTSRLQPGLGGGRTGRGAAREVMAAVSQPRHVRGGVQTECTLSQALAAAARAVREQTSCRTGASRDPGPRPVPAAGGASLGESSGVEGLGMPRGSRRERPVADVTHASTRLVQVRKGADRVIVEEDDPKSEPARDEYPLEDHEHREDNDTSREAANVAAREQAAATARATSMSSAAASSTASSVVSSSGPQLGMPTGSAGTSSSVGLRLSTSQMAGSQFNPLTPRERELRELQQVERIRERLERELKQATDREREIKNRTARLDTLVADKAELEDLDDSGMNEPMKVLRNNMLSLHAHVDSRLDFMQSTLDQILDALTRPGFRPPAQSSLPLSAMSGPFPVQADQYDFKLEYLKGEYNKVADALSRRANYLGALVSDFGVSDEVTQSLVGAYQEDPITMDIIRKLQAKDKATERQSVSMDFMDILVTSKSGKRHIFVIIDRFTKYARLVAMQETARTDYVIKLFKDNWVRDFGLPKSIVSDRDVRFTSELWKKTAEQMGSQLQMTSGNHPEANGQAEQMNRVVQHLLRHYIKPNQDDWDEQLPLIASLYNYAVHNSTDVSPNQLHLGWKHRSALDFLLPENRPAATPGTLEYGVQYEKLLQEAVKHMKKAQQPMIASENQHR</sequence>
<feature type="compositionally biased region" description="Low complexity" evidence="2">
    <location>
        <begin position="1567"/>
        <end position="1584"/>
    </location>
</feature>
<dbReference type="InterPro" id="IPR050951">
    <property type="entry name" value="Retrovirus_Pol_polyprotein"/>
</dbReference>
<dbReference type="PANTHER" id="PTHR37984:SF5">
    <property type="entry name" value="PROTEIN NYNRIN-LIKE"/>
    <property type="match status" value="1"/>
</dbReference>
<dbReference type="GO" id="GO:0015074">
    <property type="term" value="P:DNA integration"/>
    <property type="evidence" value="ECO:0007669"/>
    <property type="project" value="InterPro"/>
</dbReference>
<feature type="region of interest" description="Disordered" evidence="2">
    <location>
        <begin position="1419"/>
        <end position="1469"/>
    </location>
</feature>
<feature type="compositionally biased region" description="Basic and acidic residues" evidence="2">
    <location>
        <begin position="1005"/>
        <end position="1016"/>
    </location>
</feature>
<feature type="compositionally biased region" description="Basic and acidic residues" evidence="2">
    <location>
        <begin position="567"/>
        <end position="581"/>
    </location>
</feature>
<evidence type="ECO:0000256" key="2">
    <source>
        <dbReference type="SAM" id="MobiDB-lite"/>
    </source>
</evidence>
<evidence type="ECO:0000313" key="4">
    <source>
        <dbReference type="EMBL" id="GBG80424.1"/>
    </source>
</evidence>
<dbReference type="Pfam" id="PF23090">
    <property type="entry name" value="MBTPS1_4th"/>
    <property type="match status" value="1"/>
</dbReference>
<proteinExistence type="predicted"/>
<dbReference type="PANTHER" id="PTHR37984">
    <property type="entry name" value="PROTEIN CBG26694"/>
    <property type="match status" value="1"/>
</dbReference>
<dbReference type="OrthoDB" id="1723229at2759"/>
<evidence type="ECO:0000256" key="1">
    <source>
        <dbReference type="SAM" id="Coils"/>
    </source>
</evidence>
<dbReference type="Gene3D" id="3.30.420.10">
    <property type="entry name" value="Ribonuclease H-like superfamily/Ribonuclease H"/>
    <property type="match status" value="1"/>
</dbReference>
<feature type="compositionally biased region" description="Low complexity" evidence="2">
    <location>
        <begin position="548"/>
        <end position="565"/>
    </location>
</feature>
<dbReference type="Pfam" id="PF00665">
    <property type="entry name" value="rve"/>
    <property type="match status" value="1"/>
</dbReference>
<dbReference type="InterPro" id="IPR057032">
    <property type="entry name" value="MBTPS1_4th"/>
</dbReference>
<feature type="compositionally biased region" description="Low complexity" evidence="2">
    <location>
        <begin position="1647"/>
        <end position="1682"/>
    </location>
</feature>
<evidence type="ECO:0000313" key="5">
    <source>
        <dbReference type="Proteomes" id="UP000265515"/>
    </source>
</evidence>
<feature type="region of interest" description="Disordered" evidence="2">
    <location>
        <begin position="1551"/>
        <end position="1699"/>
    </location>
</feature>
<protein>
    <recommendedName>
        <fullName evidence="3">Integrase catalytic domain-containing protein</fullName>
    </recommendedName>
</protein>
<dbReference type="InterPro" id="IPR001584">
    <property type="entry name" value="Integrase_cat-core"/>
</dbReference>
<comment type="caution">
    <text evidence="4">The sequence shown here is derived from an EMBL/GenBank/DDBJ whole genome shotgun (WGS) entry which is preliminary data.</text>
</comment>
<feature type="region of interest" description="Disordered" evidence="2">
    <location>
        <begin position="523"/>
        <end position="597"/>
    </location>
</feature>
<dbReference type="PROSITE" id="PS50994">
    <property type="entry name" value="INTEGRASE"/>
    <property type="match status" value="1"/>
</dbReference>
<reference evidence="4 5" key="1">
    <citation type="journal article" date="2018" name="Cell">
        <title>The Chara Genome: Secondary Complexity and Implications for Plant Terrestrialization.</title>
        <authorList>
            <person name="Nishiyama T."/>
            <person name="Sakayama H."/>
            <person name="Vries J.D."/>
            <person name="Buschmann H."/>
            <person name="Saint-Marcoux D."/>
            <person name="Ullrich K.K."/>
            <person name="Haas F.B."/>
            <person name="Vanderstraeten L."/>
            <person name="Becker D."/>
            <person name="Lang D."/>
            <person name="Vosolsobe S."/>
            <person name="Rombauts S."/>
            <person name="Wilhelmsson P.K.I."/>
            <person name="Janitza P."/>
            <person name="Kern R."/>
            <person name="Heyl A."/>
            <person name="Rumpler F."/>
            <person name="Villalobos L.I.A.C."/>
            <person name="Clay J.M."/>
            <person name="Skokan R."/>
            <person name="Toyoda A."/>
            <person name="Suzuki Y."/>
            <person name="Kagoshima H."/>
            <person name="Schijlen E."/>
            <person name="Tajeshwar N."/>
            <person name="Catarino B."/>
            <person name="Hetherington A.J."/>
            <person name="Saltykova A."/>
            <person name="Bonnot C."/>
            <person name="Breuninger H."/>
            <person name="Symeonidi A."/>
            <person name="Radhakrishnan G.V."/>
            <person name="Van Nieuwerburgh F."/>
            <person name="Deforce D."/>
            <person name="Chang C."/>
            <person name="Karol K.G."/>
            <person name="Hedrich R."/>
            <person name="Ulvskov P."/>
            <person name="Glockner G."/>
            <person name="Delwiche C.F."/>
            <person name="Petrasek J."/>
            <person name="Van de Peer Y."/>
            <person name="Friml J."/>
            <person name="Beilby M."/>
            <person name="Dolan L."/>
            <person name="Kohara Y."/>
            <person name="Sugano S."/>
            <person name="Fujiyama A."/>
            <person name="Delaux P.-M."/>
            <person name="Quint M."/>
            <person name="TheiBen G."/>
            <person name="Hagemann M."/>
            <person name="Harholt J."/>
            <person name="Dunand C."/>
            <person name="Zachgo S."/>
            <person name="Langdale J."/>
            <person name="Maumus F."/>
            <person name="Straeten D.V.D."/>
            <person name="Gould S.B."/>
            <person name="Rensing S.A."/>
        </authorList>
    </citation>
    <scope>NUCLEOTIDE SEQUENCE [LARGE SCALE GENOMIC DNA]</scope>
    <source>
        <strain evidence="4 5">S276</strain>
    </source>
</reference>
<feature type="domain" description="Integrase catalytic" evidence="3">
    <location>
        <begin position="1903"/>
        <end position="2063"/>
    </location>
</feature>
<keyword evidence="5" id="KW-1185">Reference proteome</keyword>
<evidence type="ECO:0000259" key="3">
    <source>
        <dbReference type="PROSITE" id="PS50994"/>
    </source>
</evidence>
<dbReference type="InterPro" id="IPR036397">
    <property type="entry name" value="RNaseH_sf"/>
</dbReference>
<keyword evidence="1" id="KW-0175">Coiled coil</keyword>
<dbReference type="SUPFAM" id="SSF53098">
    <property type="entry name" value="Ribonuclease H-like"/>
    <property type="match status" value="2"/>
</dbReference>
<dbReference type="InterPro" id="IPR012337">
    <property type="entry name" value="RNaseH-like_sf"/>
</dbReference>
<feature type="compositionally biased region" description="Basic and acidic residues" evidence="2">
    <location>
        <begin position="1610"/>
        <end position="1646"/>
    </location>
</feature>
<dbReference type="EMBL" id="BFEA01000345">
    <property type="protein sequence ID" value="GBG80424.1"/>
    <property type="molecule type" value="Genomic_DNA"/>
</dbReference>
<gene>
    <name evidence="4" type="ORF">CBR_g30889</name>
</gene>
<accession>A0A388LDP1</accession>
<feature type="compositionally biased region" description="Basic and acidic residues" evidence="2">
    <location>
        <begin position="1025"/>
        <end position="1045"/>
    </location>
</feature>
<feature type="coiled-coil region" evidence="1">
    <location>
        <begin position="1719"/>
        <end position="1753"/>
    </location>
</feature>
<dbReference type="GO" id="GO:0003676">
    <property type="term" value="F:nucleic acid binding"/>
    <property type="evidence" value="ECO:0007669"/>
    <property type="project" value="InterPro"/>
</dbReference>
<dbReference type="Proteomes" id="UP000265515">
    <property type="component" value="Unassembled WGS sequence"/>
</dbReference>
<dbReference type="STRING" id="69332.A0A388LDP1"/>